<protein>
    <submittedName>
        <fullName evidence="2">Uncharacterized protein</fullName>
    </submittedName>
</protein>
<comment type="caution">
    <text evidence="2">The sequence shown here is derived from an EMBL/GenBank/DDBJ whole genome shotgun (WGS) entry which is preliminary data.</text>
</comment>
<evidence type="ECO:0000313" key="3">
    <source>
        <dbReference type="Proteomes" id="UP001517376"/>
    </source>
</evidence>
<evidence type="ECO:0000256" key="1">
    <source>
        <dbReference type="SAM" id="SignalP"/>
    </source>
</evidence>
<evidence type="ECO:0000313" key="2">
    <source>
        <dbReference type="EMBL" id="NBE09434.1"/>
    </source>
</evidence>
<organism evidence="2 3">
    <name type="scientific">Paragemmobacter ruber</name>
    <dbReference type="NCBI Taxonomy" id="1985673"/>
    <lineage>
        <taxon>Bacteria</taxon>
        <taxon>Pseudomonadati</taxon>
        <taxon>Pseudomonadota</taxon>
        <taxon>Alphaproteobacteria</taxon>
        <taxon>Rhodobacterales</taxon>
        <taxon>Paracoccaceae</taxon>
        <taxon>Paragemmobacter</taxon>
    </lineage>
</organism>
<dbReference type="RefSeq" id="WP_161768488.1">
    <property type="nucleotide sequence ID" value="NZ_JAAATW010000005.1"/>
</dbReference>
<name>A0ABW9YB51_9RHOB</name>
<keyword evidence="1" id="KW-0732">Signal</keyword>
<feature type="signal peptide" evidence="1">
    <location>
        <begin position="1"/>
        <end position="25"/>
    </location>
</feature>
<gene>
    <name evidence="2" type="ORF">GU920_17975</name>
</gene>
<reference evidence="3" key="1">
    <citation type="submission" date="2020-01" db="EMBL/GenBank/DDBJ databases">
        <title>Sphingomonas sp. strain CSW-10.</title>
        <authorList>
            <person name="Chen W.-M."/>
        </authorList>
    </citation>
    <scope>NUCLEOTIDE SEQUENCE [LARGE SCALE GENOMIC DNA]</scope>
    <source>
        <strain evidence="3">CCP-1</strain>
    </source>
</reference>
<accession>A0ABW9YB51</accession>
<feature type="chain" id="PRO_5047346656" evidence="1">
    <location>
        <begin position="26"/>
        <end position="127"/>
    </location>
</feature>
<dbReference type="EMBL" id="JAAATW010000005">
    <property type="protein sequence ID" value="NBE09434.1"/>
    <property type="molecule type" value="Genomic_DNA"/>
</dbReference>
<keyword evidence="3" id="KW-1185">Reference proteome</keyword>
<proteinExistence type="predicted"/>
<dbReference type="Proteomes" id="UP001517376">
    <property type="component" value="Unassembled WGS sequence"/>
</dbReference>
<sequence>MSFPKLSRRVSLAVIGSLFAVAAHAHEPRPGPNGGWKVDAGAWHAELVADGTTTVVVHLFDAGDRPVSAEGWSANAILLVDGAAQRFDLAPDADGRLTGTAAVAVPKDVKGAIQLAAPDGTTAQAKY</sequence>